<dbReference type="NCBIfam" id="TIGR00585">
    <property type="entry name" value="mutl"/>
    <property type="match status" value="1"/>
</dbReference>
<dbReference type="GO" id="GO:0005524">
    <property type="term" value="F:ATP binding"/>
    <property type="evidence" value="ECO:0007669"/>
    <property type="project" value="InterPro"/>
</dbReference>
<dbReference type="PANTHER" id="PTHR10073">
    <property type="entry name" value="DNA MISMATCH REPAIR PROTEIN MLH, PMS, MUTL"/>
    <property type="match status" value="1"/>
</dbReference>
<dbReference type="GO" id="GO:0140664">
    <property type="term" value="F:ATP-dependent DNA damage sensor activity"/>
    <property type="evidence" value="ECO:0007669"/>
    <property type="project" value="InterPro"/>
</dbReference>
<dbReference type="AlphaFoldDB" id="A0A2V1IIM5"/>
<dbReference type="GeneID" id="82526815"/>
<evidence type="ECO:0000259" key="7">
    <source>
        <dbReference type="SMART" id="SM00853"/>
    </source>
</evidence>
<dbReference type="GO" id="GO:0004519">
    <property type="term" value="F:endonuclease activity"/>
    <property type="evidence" value="ECO:0007669"/>
    <property type="project" value="UniProtKB-KW"/>
</dbReference>
<evidence type="ECO:0000256" key="4">
    <source>
        <dbReference type="ARBA" id="ARBA00023204"/>
    </source>
</evidence>
<evidence type="ECO:0000313" key="9">
    <source>
        <dbReference type="EMBL" id="PWB01070.1"/>
    </source>
</evidence>
<dbReference type="InterPro" id="IPR037198">
    <property type="entry name" value="MutL_C_sf"/>
</dbReference>
<comment type="caution">
    <text evidence="9">The sequence shown here is derived from an EMBL/GenBank/DDBJ whole genome shotgun (WGS) entry which is preliminary data.</text>
</comment>
<dbReference type="GO" id="GO:0032300">
    <property type="term" value="C:mismatch repair complex"/>
    <property type="evidence" value="ECO:0007669"/>
    <property type="project" value="InterPro"/>
</dbReference>
<keyword evidence="4 5" id="KW-0234">DNA repair</keyword>
<dbReference type="InterPro" id="IPR014790">
    <property type="entry name" value="MutL_C"/>
</dbReference>
<evidence type="ECO:0000256" key="2">
    <source>
        <dbReference type="ARBA" id="ARBA00021975"/>
    </source>
</evidence>
<proteinExistence type="inferred from homology"/>
<dbReference type="GO" id="GO:0016887">
    <property type="term" value="F:ATP hydrolysis activity"/>
    <property type="evidence" value="ECO:0007669"/>
    <property type="project" value="InterPro"/>
</dbReference>
<feature type="region of interest" description="Disordered" evidence="6">
    <location>
        <begin position="359"/>
        <end position="424"/>
    </location>
</feature>
<dbReference type="InterPro" id="IPR013507">
    <property type="entry name" value="DNA_mismatch_S5_2-like"/>
</dbReference>
<evidence type="ECO:0000256" key="6">
    <source>
        <dbReference type="SAM" id="MobiDB-lite"/>
    </source>
</evidence>
<dbReference type="InterPro" id="IPR002099">
    <property type="entry name" value="MutL/Mlh/PMS"/>
</dbReference>
<dbReference type="SUPFAM" id="SSF118116">
    <property type="entry name" value="DNA mismatch repair protein MutL"/>
    <property type="match status" value="1"/>
</dbReference>
<dbReference type="HAMAP" id="MF_00149">
    <property type="entry name" value="DNA_mis_repair"/>
    <property type="match status" value="1"/>
</dbReference>
<dbReference type="Gene3D" id="3.30.1540.20">
    <property type="entry name" value="MutL, C-terminal domain, dimerisation subdomain"/>
    <property type="match status" value="1"/>
</dbReference>
<feature type="domain" description="MutL C-terminal dimerisation" evidence="7">
    <location>
        <begin position="470"/>
        <end position="612"/>
    </location>
</feature>
<evidence type="ECO:0000256" key="3">
    <source>
        <dbReference type="ARBA" id="ARBA00022763"/>
    </source>
</evidence>
<dbReference type="GO" id="GO:0006298">
    <property type="term" value="P:mismatch repair"/>
    <property type="evidence" value="ECO:0007669"/>
    <property type="project" value="UniProtKB-UniRule"/>
</dbReference>
<sequence>MSDIIRLLPDSVANQIAAGEVIQRPASVIKELVENSIDAGATSVTIILKDAGRTLIQVIDDGCGMSDTDARLAFERHATSKISRADDLFSLSTMGFRGEALASIAAIAQVDLRTMLKGESVGTRLTISGSKVESQKPEACAPGSNLMVKNLFFNVPARRKFLKKDSVELSNIMREFERLALVNIGVDFTLISNDTTLHALRRASLKQRIADLFGKSLGKQIIPVETDTSIVRINGFIGLPENARKRNPLQYFMVNGRNMRHPYFHKAIMQCYERLIPADEQPNYFINLTVDPETIDVNIHPTKNEIKFENEQPIWQILSAAVRESLGRFNAAPAIDFDVEDAPEIPAFVPDTSATHEVELDDSYNPFAQSSGGTRRVSKMSAIADDQEPYSPFAPSGDTADSPSFRTADPSAPRQPQTRRRSSNFQDWEKLYDDFIKKRDDGYASMVESKVNLPEAESELEMESGEVTSATLQLKNSYILTPSRDGLMVIDQHRAHKRILYETYLSKAREHSFVCQNTMFPETVELSAAQNAVLAGIAPELENLGFSISPLGDNTWSIMGIPSILKDANPRDTLLGMIENITDSGEDLATGLQERLAMSMARSSAIKRGQALSAAEMDKLISDLFRLTSPGLTPEGNTVFTIIKLDDISKLLG</sequence>
<dbReference type="Gene3D" id="3.30.230.10">
    <property type="match status" value="1"/>
</dbReference>
<dbReference type="SMART" id="SM01340">
    <property type="entry name" value="DNA_mis_repair"/>
    <property type="match status" value="1"/>
</dbReference>
<dbReference type="SUPFAM" id="SSF55874">
    <property type="entry name" value="ATPase domain of HSP90 chaperone/DNA topoisomerase II/histidine kinase"/>
    <property type="match status" value="1"/>
</dbReference>
<dbReference type="RefSeq" id="WP_107032947.1">
    <property type="nucleotide sequence ID" value="NZ_CAPEJN010000023.1"/>
</dbReference>
<protein>
    <recommendedName>
        <fullName evidence="2 5">DNA mismatch repair protein MutL</fullName>
    </recommendedName>
</protein>
<dbReference type="SMART" id="SM00853">
    <property type="entry name" value="MutL_C"/>
    <property type="match status" value="1"/>
</dbReference>
<dbReference type="Pfam" id="PF08676">
    <property type="entry name" value="MutL_C"/>
    <property type="match status" value="1"/>
</dbReference>
<keyword evidence="3 5" id="KW-0227">DNA damage</keyword>
<accession>A0A2V1IIM5</accession>
<dbReference type="InterPro" id="IPR038973">
    <property type="entry name" value="MutL/Mlh/Pms-like"/>
</dbReference>
<dbReference type="SUPFAM" id="SSF54211">
    <property type="entry name" value="Ribosomal protein S5 domain 2-like"/>
    <property type="match status" value="1"/>
</dbReference>
<dbReference type="CDD" id="cd16926">
    <property type="entry name" value="HATPase_MutL-MLH-PMS-like"/>
    <property type="match status" value="1"/>
</dbReference>
<comment type="similarity">
    <text evidence="1 5">Belongs to the DNA mismatch repair MutL/HexB family.</text>
</comment>
<dbReference type="Proteomes" id="UP000244905">
    <property type="component" value="Unassembled WGS sequence"/>
</dbReference>
<dbReference type="FunFam" id="3.30.565.10:FF:000003">
    <property type="entry name" value="DNA mismatch repair endonuclease MutL"/>
    <property type="match status" value="1"/>
</dbReference>
<evidence type="ECO:0000256" key="5">
    <source>
        <dbReference type="HAMAP-Rule" id="MF_00149"/>
    </source>
</evidence>
<feature type="domain" description="DNA mismatch repair protein S5" evidence="8">
    <location>
        <begin position="209"/>
        <end position="327"/>
    </location>
</feature>
<dbReference type="InterPro" id="IPR042121">
    <property type="entry name" value="MutL_C_regsub"/>
</dbReference>
<comment type="function">
    <text evidence="5">This protein is involved in the repair of mismatches in DNA. It is required for dam-dependent methyl-directed DNA mismatch repair. May act as a 'molecular matchmaker', a protein that promotes the formation of a stable complex between two or more DNA-binding proteins in an ATP-dependent manner without itself being part of a final effector complex.</text>
</comment>
<dbReference type="EMBL" id="PUEC01000026">
    <property type="protein sequence ID" value="PWB01070.1"/>
    <property type="molecule type" value="Genomic_DNA"/>
</dbReference>
<keyword evidence="9" id="KW-0255">Endonuclease</keyword>
<dbReference type="Pfam" id="PF13589">
    <property type="entry name" value="HATPase_c_3"/>
    <property type="match status" value="1"/>
</dbReference>
<keyword evidence="9" id="KW-0540">Nuclease</keyword>
<dbReference type="GO" id="GO:0030983">
    <property type="term" value="F:mismatched DNA binding"/>
    <property type="evidence" value="ECO:0007669"/>
    <property type="project" value="InterPro"/>
</dbReference>
<organism evidence="9 10">
    <name type="scientific">Duncaniella muris</name>
    <dbReference type="NCBI Taxonomy" id="2094150"/>
    <lineage>
        <taxon>Bacteria</taxon>
        <taxon>Pseudomonadati</taxon>
        <taxon>Bacteroidota</taxon>
        <taxon>Bacteroidia</taxon>
        <taxon>Bacteroidales</taxon>
        <taxon>Muribaculaceae</taxon>
        <taxon>Duncaniella</taxon>
    </lineage>
</organism>
<name>A0A2V1IIM5_9BACT</name>
<evidence type="ECO:0000259" key="8">
    <source>
        <dbReference type="SMART" id="SM01340"/>
    </source>
</evidence>
<dbReference type="Gene3D" id="3.30.1370.100">
    <property type="entry name" value="MutL, C-terminal domain, regulatory subdomain"/>
    <property type="match status" value="1"/>
</dbReference>
<evidence type="ECO:0000313" key="10">
    <source>
        <dbReference type="Proteomes" id="UP000244905"/>
    </source>
</evidence>
<reference evidence="10" key="1">
    <citation type="submission" date="2018-02" db="EMBL/GenBank/DDBJ databases">
        <authorList>
            <person name="Clavel T."/>
            <person name="Strowig T."/>
        </authorList>
    </citation>
    <scope>NUCLEOTIDE SEQUENCE [LARGE SCALE GENOMIC DNA]</scope>
    <source>
        <strain evidence="10">DSM 103720</strain>
    </source>
</reference>
<gene>
    <name evidence="5 9" type="primary">mutL</name>
    <name evidence="9" type="ORF">C5O23_10750</name>
</gene>
<keyword evidence="10" id="KW-1185">Reference proteome</keyword>
<dbReference type="CDD" id="cd00782">
    <property type="entry name" value="MutL_Trans"/>
    <property type="match status" value="1"/>
</dbReference>
<dbReference type="InterPro" id="IPR020667">
    <property type="entry name" value="DNA_mismatch_repair_MutL"/>
</dbReference>
<dbReference type="PANTHER" id="PTHR10073:SF12">
    <property type="entry name" value="DNA MISMATCH REPAIR PROTEIN MLH1"/>
    <property type="match status" value="1"/>
</dbReference>
<dbReference type="InterPro" id="IPR020568">
    <property type="entry name" value="Ribosomal_Su5_D2-typ_SF"/>
</dbReference>
<dbReference type="InterPro" id="IPR042120">
    <property type="entry name" value="MutL_C_dimsub"/>
</dbReference>
<dbReference type="PROSITE" id="PS00058">
    <property type="entry name" value="DNA_MISMATCH_REPAIR_1"/>
    <property type="match status" value="1"/>
</dbReference>
<dbReference type="InterPro" id="IPR014762">
    <property type="entry name" value="DNA_mismatch_repair_CS"/>
</dbReference>
<dbReference type="InterPro" id="IPR036890">
    <property type="entry name" value="HATPase_C_sf"/>
</dbReference>
<dbReference type="Gene3D" id="3.30.565.10">
    <property type="entry name" value="Histidine kinase-like ATPase, C-terminal domain"/>
    <property type="match status" value="1"/>
</dbReference>
<evidence type="ECO:0000256" key="1">
    <source>
        <dbReference type="ARBA" id="ARBA00006082"/>
    </source>
</evidence>
<dbReference type="Pfam" id="PF01119">
    <property type="entry name" value="DNA_mis_repair"/>
    <property type="match status" value="1"/>
</dbReference>
<keyword evidence="9" id="KW-0378">Hydrolase</keyword>
<dbReference type="InterPro" id="IPR014721">
    <property type="entry name" value="Ribsml_uS5_D2-typ_fold_subgr"/>
</dbReference>